<feature type="domain" description="EF-hand" evidence="5">
    <location>
        <begin position="464"/>
        <end position="499"/>
    </location>
</feature>
<feature type="domain" description="EF-hand" evidence="5">
    <location>
        <begin position="144"/>
        <end position="179"/>
    </location>
</feature>
<dbReference type="OrthoDB" id="444540at2759"/>
<evidence type="ECO:0000259" key="5">
    <source>
        <dbReference type="PROSITE" id="PS50222"/>
    </source>
</evidence>
<dbReference type="InterPro" id="IPR018247">
    <property type="entry name" value="EF_Hand_1_Ca_BS"/>
</dbReference>
<keyword evidence="1" id="KW-0479">Metal-binding</keyword>
<feature type="domain" description="EF-hand" evidence="5">
    <location>
        <begin position="500"/>
        <end position="535"/>
    </location>
</feature>
<feature type="region of interest" description="Disordered" evidence="4">
    <location>
        <begin position="1"/>
        <end position="49"/>
    </location>
</feature>
<evidence type="ECO:0000256" key="2">
    <source>
        <dbReference type="ARBA" id="ARBA00022737"/>
    </source>
</evidence>
<keyword evidence="3" id="KW-0106">Calcium</keyword>
<dbReference type="PANTHER" id="PTHR34524:SF6">
    <property type="entry name" value="CALCYPHOSINE LIKE"/>
    <property type="match status" value="1"/>
</dbReference>
<dbReference type="CDD" id="cd00051">
    <property type="entry name" value="EFh"/>
    <property type="match status" value="3"/>
</dbReference>
<feature type="region of interest" description="Disordered" evidence="4">
    <location>
        <begin position="346"/>
        <end position="415"/>
    </location>
</feature>
<dbReference type="Proteomes" id="UP000664859">
    <property type="component" value="Unassembled WGS sequence"/>
</dbReference>
<feature type="domain" description="EF-hand" evidence="5">
    <location>
        <begin position="108"/>
        <end position="143"/>
    </location>
</feature>
<evidence type="ECO:0000256" key="4">
    <source>
        <dbReference type="SAM" id="MobiDB-lite"/>
    </source>
</evidence>
<dbReference type="GO" id="GO:0005509">
    <property type="term" value="F:calcium ion binding"/>
    <property type="evidence" value="ECO:0007669"/>
    <property type="project" value="InterPro"/>
</dbReference>
<sequence>MSKASGSRPSTAGAGGARFRRPPPPPSYASSDAPTYRTPRGGSEYGGGRSVAGRAAAVGRGGGGGGGGGARGAASAALRHDDGGAAAAAAAAVVAKVRQRCVARGGGDGLHALARLLRVMDNDGDGRLDRTELKWGLRDCGVALSAAELDRVCAHFDANGDGFVSFDEFLAGMRGPLGARRAALIRDAFAALDERGLGSVGVEELRGRYSCAEHPEVKSGAKTEAQVLAQFLAQWDTRDGDGRVSAAEFEDYYRSVSASIDDDDYFELMMRNAWRLSGGGDGWCGNTANRRVLVRGRDGGAERVEEIKGIAGQHARDAGDVRARLWRQGAALSDDEVELGGDIDARTQRQQRQPQQQQRRRQQQHGWEDPSPSPSRSPIDRGGDQRSPPLRRRSGGAQNHQVLAHRPGPGGGGSIERVRRKLLERGGAGLRGLARAVAIMDNDGDKRLTKEELKWGLQDAGVPLTLNELDGVFACFDRDRSGAISLEEFARGLRPPLSVRRRDLIHAAFATLDADGDGAVTAGDLARAYDASWHPLVRSGAMTAQDALREFLAQWDGDKDGSVTEHEFQAYYETLSALIDGDDYFELMMRNAWRLSGGGAGWCGNTANKRVLVRGRDGAERVEEIKGIAGQHARDAVDVRARLWRQG</sequence>
<protein>
    <recommendedName>
        <fullName evidence="5">EF-hand domain-containing protein</fullName>
    </recommendedName>
</protein>
<keyword evidence="7" id="KW-1185">Reference proteome</keyword>
<dbReference type="InterPro" id="IPR002048">
    <property type="entry name" value="EF_hand_dom"/>
</dbReference>
<evidence type="ECO:0000256" key="1">
    <source>
        <dbReference type="ARBA" id="ARBA00022723"/>
    </source>
</evidence>
<feature type="compositionally biased region" description="Low complexity" evidence="4">
    <location>
        <begin position="348"/>
        <end position="357"/>
    </location>
</feature>
<dbReference type="EMBL" id="JAFCMP010000113">
    <property type="protein sequence ID" value="KAG5186101.1"/>
    <property type="molecule type" value="Genomic_DNA"/>
</dbReference>
<evidence type="ECO:0000256" key="3">
    <source>
        <dbReference type="ARBA" id="ARBA00022837"/>
    </source>
</evidence>
<evidence type="ECO:0000313" key="7">
    <source>
        <dbReference type="Proteomes" id="UP000664859"/>
    </source>
</evidence>
<dbReference type="PROSITE" id="PS50222">
    <property type="entry name" value="EF_HAND_2"/>
    <property type="match status" value="6"/>
</dbReference>
<keyword evidence="2" id="KW-0677">Repeat</keyword>
<dbReference type="Pfam" id="PF13499">
    <property type="entry name" value="EF-hand_7"/>
    <property type="match status" value="3"/>
</dbReference>
<dbReference type="PROSITE" id="PS00018">
    <property type="entry name" value="EF_HAND_1"/>
    <property type="match status" value="6"/>
</dbReference>
<dbReference type="InterPro" id="IPR051581">
    <property type="entry name" value="Ca-bind"/>
</dbReference>
<comment type="caution">
    <text evidence="6">The sequence shown here is derived from an EMBL/GenBank/DDBJ whole genome shotgun (WGS) entry which is preliminary data.</text>
</comment>
<dbReference type="AlphaFoldDB" id="A0A836CJU3"/>
<evidence type="ECO:0000313" key="6">
    <source>
        <dbReference type="EMBL" id="KAG5186101.1"/>
    </source>
</evidence>
<name>A0A836CJU3_9STRA</name>
<feature type="domain" description="EF-hand" evidence="5">
    <location>
        <begin position="428"/>
        <end position="463"/>
    </location>
</feature>
<proteinExistence type="predicted"/>
<feature type="domain" description="EF-hand" evidence="5">
    <location>
        <begin position="543"/>
        <end position="578"/>
    </location>
</feature>
<accession>A0A836CJU3</accession>
<gene>
    <name evidence="6" type="ORF">JKP88DRAFT_162326</name>
</gene>
<organism evidence="6 7">
    <name type="scientific">Tribonema minus</name>
    <dbReference type="NCBI Taxonomy" id="303371"/>
    <lineage>
        <taxon>Eukaryota</taxon>
        <taxon>Sar</taxon>
        <taxon>Stramenopiles</taxon>
        <taxon>Ochrophyta</taxon>
        <taxon>PX clade</taxon>
        <taxon>Xanthophyceae</taxon>
        <taxon>Tribonematales</taxon>
        <taxon>Tribonemataceae</taxon>
        <taxon>Tribonema</taxon>
    </lineage>
</organism>
<dbReference type="Gene3D" id="1.10.238.10">
    <property type="entry name" value="EF-hand"/>
    <property type="match status" value="4"/>
</dbReference>
<dbReference type="PANTHER" id="PTHR34524">
    <property type="entry name" value="CALCYPHOSIN"/>
    <property type="match status" value="1"/>
</dbReference>
<reference evidence="6" key="1">
    <citation type="submission" date="2021-02" db="EMBL/GenBank/DDBJ databases">
        <title>First Annotated Genome of the Yellow-green Alga Tribonema minus.</title>
        <authorList>
            <person name="Mahan K.M."/>
        </authorList>
    </citation>
    <scope>NUCLEOTIDE SEQUENCE</scope>
    <source>
        <strain evidence="6">UTEX B ZZ1240</strain>
    </source>
</reference>
<feature type="compositionally biased region" description="Polar residues" evidence="4">
    <location>
        <begin position="1"/>
        <end position="10"/>
    </location>
</feature>
<dbReference type="InterPro" id="IPR011992">
    <property type="entry name" value="EF-hand-dom_pair"/>
</dbReference>
<dbReference type="SMART" id="SM00054">
    <property type="entry name" value="EFh"/>
    <property type="match status" value="7"/>
</dbReference>
<dbReference type="SUPFAM" id="SSF47473">
    <property type="entry name" value="EF-hand"/>
    <property type="match status" value="2"/>
</dbReference>
<feature type="non-terminal residue" evidence="6">
    <location>
        <position position="647"/>
    </location>
</feature>